<protein>
    <submittedName>
        <fullName evidence="2">FxDxF family PEP-CTERM protein</fullName>
    </submittedName>
</protein>
<evidence type="ECO:0000313" key="3">
    <source>
        <dbReference type="Proteomes" id="UP001365405"/>
    </source>
</evidence>
<reference evidence="2 3" key="1">
    <citation type="submission" date="2024-04" db="EMBL/GenBank/DDBJ databases">
        <title>Novel species of the genus Ideonella isolated from streams.</title>
        <authorList>
            <person name="Lu H."/>
        </authorList>
    </citation>
    <scope>NUCLEOTIDE SEQUENCE [LARGE SCALE GENOMIC DNA]</scope>
    <source>
        <strain evidence="2 3">DXS22W</strain>
    </source>
</reference>
<evidence type="ECO:0000259" key="1">
    <source>
        <dbReference type="Pfam" id="PF07589"/>
    </source>
</evidence>
<dbReference type="NCBIfam" id="TIGR02595">
    <property type="entry name" value="PEP_CTERM"/>
    <property type="match status" value="1"/>
</dbReference>
<comment type="caution">
    <text evidence="2">The sequence shown here is derived from an EMBL/GenBank/DDBJ whole genome shotgun (WGS) entry which is preliminary data.</text>
</comment>
<dbReference type="NCBIfam" id="NF038126">
    <property type="entry name" value="PEP_CTERM_FxDxF"/>
    <property type="match status" value="1"/>
</dbReference>
<sequence length="163" mass="16414">MTLAGVFGPGQSPILMGDLTDKAGVLINQHVGATDPFSDLFLFTVTQRSLGVASIVLPNPPTLTGPTSDLAAIAAIAFVSVAPDNTPTLLGIDTTASDGFTLPALLPQAGLYGLVVVGVSAGGNGAYLGVLGSTPLPVPEPASPLMLMAGLLAFGVHRGLRRR</sequence>
<feature type="domain" description="Ice-binding protein C-terminal" evidence="1">
    <location>
        <begin position="137"/>
        <end position="163"/>
    </location>
</feature>
<dbReference type="EMBL" id="JBBUTH010000007">
    <property type="protein sequence ID" value="MEK8051147.1"/>
    <property type="molecule type" value="Genomic_DNA"/>
</dbReference>
<keyword evidence="3" id="KW-1185">Reference proteome</keyword>
<accession>A0ABU9CH11</accession>
<evidence type="ECO:0000313" key="2">
    <source>
        <dbReference type="EMBL" id="MEK8051147.1"/>
    </source>
</evidence>
<dbReference type="InterPro" id="IPR013424">
    <property type="entry name" value="Ice-binding_C"/>
</dbReference>
<dbReference type="Pfam" id="PF07589">
    <property type="entry name" value="PEP-CTERM"/>
    <property type="match status" value="1"/>
</dbReference>
<name>A0ABU9CH11_9BURK</name>
<proteinExistence type="predicted"/>
<dbReference type="Proteomes" id="UP001365405">
    <property type="component" value="Unassembled WGS sequence"/>
</dbReference>
<organism evidence="2 3">
    <name type="scientific">Pseudaquabacterium inlustre</name>
    <dbReference type="NCBI Taxonomy" id="2984192"/>
    <lineage>
        <taxon>Bacteria</taxon>
        <taxon>Pseudomonadati</taxon>
        <taxon>Pseudomonadota</taxon>
        <taxon>Betaproteobacteria</taxon>
        <taxon>Burkholderiales</taxon>
        <taxon>Sphaerotilaceae</taxon>
        <taxon>Pseudaquabacterium</taxon>
    </lineage>
</organism>
<dbReference type="RefSeq" id="WP_341410838.1">
    <property type="nucleotide sequence ID" value="NZ_JBBUTH010000007.1"/>
</dbReference>
<gene>
    <name evidence="2" type="ORF">AACH10_12925</name>
</gene>